<dbReference type="KEGG" id="bteq:G4P54_09735"/>
<dbReference type="EMBL" id="CP048852">
    <property type="protein sequence ID" value="QIW80066.1"/>
    <property type="molecule type" value="Genomic_DNA"/>
</dbReference>
<name>A0A6H0WL37_9BACI</name>
<proteinExistence type="predicted"/>
<gene>
    <name evidence="1" type="ORF">G4P54_09735</name>
</gene>
<dbReference type="Proteomes" id="UP000501914">
    <property type="component" value="Chromosome"/>
</dbReference>
<dbReference type="RefSeq" id="WP_167872516.1">
    <property type="nucleotide sequence ID" value="NZ_CP048852.1"/>
</dbReference>
<reference evidence="1 2" key="1">
    <citation type="submission" date="2020-02" db="EMBL/GenBank/DDBJ databases">
        <title>Genome sequencing, annotation and comparative genomic analysis of Bacillus tequilensis EA-CB0015, an effective biological control agent against Pseudocercospora fijiensis in banana plants.</title>
        <authorList>
            <person name="Cuellar-Gaviria T.Z."/>
            <person name="Ju K.-S."/>
            <person name="Villegas-Escobar V."/>
        </authorList>
    </citation>
    <scope>NUCLEOTIDE SEQUENCE [LARGE SCALE GENOMIC DNA]</scope>
    <source>
        <strain evidence="1 2">EA-CB0015</strain>
    </source>
</reference>
<evidence type="ECO:0000313" key="1">
    <source>
        <dbReference type="EMBL" id="QIW80066.1"/>
    </source>
</evidence>
<evidence type="ECO:0000313" key="2">
    <source>
        <dbReference type="Proteomes" id="UP000501914"/>
    </source>
</evidence>
<protein>
    <submittedName>
        <fullName evidence="1">Uncharacterized protein</fullName>
    </submittedName>
</protein>
<accession>A0A6H0WL37</accession>
<dbReference type="AlphaFoldDB" id="A0A6H0WL37"/>
<sequence>MKKYYVRCKDNKGENASLVIEALSPEQAKEQAYKLYRVRSIYNVSLGEGTSRNYLERKYSPYIKNDNSKAVIIFS</sequence>
<organism evidence="1 2">
    <name type="scientific">Bacillus tequilensis</name>
    <dbReference type="NCBI Taxonomy" id="227866"/>
    <lineage>
        <taxon>Bacteria</taxon>
        <taxon>Bacillati</taxon>
        <taxon>Bacillota</taxon>
        <taxon>Bacilli</taxon>
        <taxon>Bacillales</taxon>
        <taxon>Bacillaceae</taxon>
        <taxon>Bacillus</taxon>
    </lineage>
</organism>
<keyword evidence="2" id="KW-1185">Reference proteome</keyword>